<keyword evidence="6 8" id="KW-0443">Lipid metabolism</keyword>
<evidence type="ECO:0000256" key="2">
    <source>
        <dbReference type="ARBA" id="ARBA00022679"/>
    </source>
</evidence>
<name>A0A1S8SKB1_CLOBE</name>
<comment type="similarity">
    <text evidence="8">Belongs to the P-Pant transferase superfamily. AcpS family.</text>
</comment>
<evidence type="ECO:0000256" key="3">
    <source>
        <dbReference type="ARBA" id="ARBA00022723"/>
    </source>
</evidence>
<dbReference type="GO" id="GO:0005737">
    <property type="term" value="C:cytoplasm"/>
    <property type="evidence" value="ECO:0007669"/>
    <property type="project" value="UniProtKB-SubCell"/>
</dbReference>
<dbReference type="SUPFAM" id="SSF56214">
    <property type="entry name" value="4'-phosphopantetheinyl transferase"/>
    <property type="match status" value="1"/>
</dbReference>
<dbReference type="InterPro" id="IPR008278">
    <property type="entry name" value="4-PPantetheinyl_Trfase_dom"/>
</dbReference>
<evidence type="ECO:0000313" key="11">
    <source>
        <dbReference type="Proteomes" id="UP000190973"/>
    </source>
</evidence>
<keyword evidence="5" id="KW-0460">Magnesium</keyword>
<feature type="domain" description="4'-phosphopantetheinyl transferase" evidence="9">
    <location>
        <begin position="5"/>
        <end position="101"/>
    </location>
</feature>
<organism evidence="10 11">
    <name type="scientific">Clostridium beijerinckii</name>
    <name type="common">Clostridium MP</name>
    <dbReference type="NCBI Taxonomy" id="1520"/>
    <lineage>
        <taxon>Bacteria</taxon>
        <taxon>Bacillati</taxon>
        <taxon>Bacillota</taxon>
        <taxon>Clostridia</taxon>
        <taxon>Eubacteriales</taxon>
        <taxon>Clostridiaceae</taxon>
        <taxon>Clostridium</taxon>
    </lineage>
</organism>
<keyword evidence="8" id="KW-0963">Cytoplasm</keyword>
<evidence type="ECO:0000256" key="4">
    <source>
        <dbReference type="ARBA" id="ARBA00022832"/>
    </source>
</evidence>
<dbReference type="GO" id="GO:0006633">
    <property type="term" value="P:fatty acid biosynthetic process"/>
    <property type="evidence" value="ECO:0007669"/>
    <property type="project" value="UniProtKB-UniRule"/>
</dbReference>
<reference evidence="10 11" key="1">
    <citation type="submission" date="2016-05" db="EMBL/GenBank/DDBJ databases">
        <title>Microbial solvent formation.</title>
        <authorList>
            <person name="Poehlein A."/>
            <person name="Montoya Solano J.D."/>
            <person name="Flitsch S."/>
            <person name="Krabben P."/>
            <person name="Duerre P."/>
            <person name="Daniel R."/>
        </authorList>
    </citation>
    <scope>NUCLEOTIDE SEQUENCE [LARGE SCALE GENOMIC DNA]</scope>
    <source>
        <strain evidence="10 11">DSM 53</strain>
    </source>
</reference>
<dbReference type="GO" id="GO:0008897">
    <property type="term" value="F:holo-[acyl-carrier-protein] synthase activity"/>
    <property type="evidence" value="ECO:0007669"/>
    <property type="project" value="UniProtKB-UniRule"/>
</dbReference>
<dbReference type="EC" id="2.7.8.7" evidence="8"/>
<dbReference type="AlphaFoldDB" id="A0A1S8SKB1"/>
<comment type="caution">
    <text evidence="8">Lacks conserved residue(s) required for the propagation of feature annotation.</text>
</comment>
<keyword evidence="7 8" id="KW-0275">Fatty acid biosynthesis</keyword>
<comment type="catalytic activity">
    <reaction evidence="8">
        <text>apo-[ACP] + CoA = holo-[ACP] + adenosine 3',5'-bisphosphate + H(+)</text>
        <dbReference type="Rhea" id="RHEA:12068"/>
        <dbReference type="Rhea" id="RHEA-COMP:9685"/>
        <dbReference type="Rhea" id="RHEA-COMP:9690"/>
        <dbReference type="ChEBI" id="CHEBI:15378"/>
        <dbReference type="ChEBI" id="CHEBI:29999"/>
        <dbReference type="ChEBI" id="CHEBI:57287"/>
        <dbReference type="ChEBI" id="CHEBI:58343"/>
        <dbReference type="ChEBI" id="CHEBI:64479"/>
        <dbReference type="EC" id="2.7.8.7"/>
    </reaction>
</comment>
<evidence type="ECO:0000256" key="7">
    <source>
        <dbReference type="ARBA" id="ARBA00023160"/>
    </source>
</evidence>
<keyword evidence="3" id="KW-0479">Metal-binding</keyword>
<sequence length="121" mass="13975">MITGIGLKVFEINEFNKLMNINKEKFINEIFTLEERKYCEKRKNGSLAVRFAAKIAWMKATGEPDIFNFLDIEIVNDELGKPNIRLYGEALLFFKKMQLQESVLSLSHSKNIATAFVVLQK</sequence>
<dbReference type="RefSeq" id="WP_173715088.1">
    <property type="nucleotide sequence ID" value="NZ_JABTAE010000001.1"/>
</dbReference>
<proteinExistence type="inferred from homology"/>
<dbReference type="InterPro" id="IPR037143">
    <property type="entry name" value="4-PPantetheinyl_Trfase_dom_sf"/>
</dbReference>
<dbReference type="Proteomes" id="UP000190973">
    <property type="component" value="Unassembled WGS sequence"/>
</dbReference>
<gene>
    <name evidence="10" type="primary">acpS_2</name>
    <name evidence="8" type="synonym">acpS</name>
    <name evidence="10" type="ORF">CLBCK_02330</name>
</gene>
<evidence type="ECO:0000256" key="8">
    <source>
        <dbReference type="HAMAP-Rule" id="MF_00101"/>
    </source>
</evidence>
<keyword evidence="2 8" id="KW-0808">Transferase</keyword>
<dbReference type="InterPro" id="IPR004568">
    <property type="entry name" value="Ppantetheine-prot_Trfase_dom"/>
</dbReference>
<keyword evidence="1 8" id="KW-0444">Lipid biosynthesis</keyword>
<evidence type="ECO:0000256" key="1">
    <source>
        <dbReference type="ARBA" id="ARBA00022516"/>
    </source>
</evidence>
<comment type="function">
    <text evidence="8">Transfers the 4'-phosphopantetheine moiety from coenzyme A to a Ser of acyl-carrier-protein.</text>
</comment>
<dbReference type="EMBL" id="LZZI01000003">
    <property type="protein sequence ID" value="OOM65857.1"/>
    <property type="molecule type" value="Genomic_DNA"/>
</dbReference>
<evidence type="ECO:0000259" key="9">
    <source>
        <dbReference type="Pfam" id="PF01648"/>
    </source>
</evidence>
<dbReference type="Gene3D" id="3.90.470.20">
    <property type="entry name" value="4'-phosphopantetheinyl transferase domain"/>
    <property type="match status" value="1"/>
</dbReference>
<dbReference type="Pfam" id="PF01648">
    <property type="entry name" value="ACPS"/>
    <property type="match status" value="1"/>
</dbReference>
<dbReference type="NCBIfam" id="TIGR00556">
    <property type="entry name" value="pantethn_trn"/>
    <property type="match status" value="1"/>
</dbReference>
<dbReference type="InterPro" id="IPR002582">
    <property type="entry name" value="ACPS"/>
</dbReference>
<protein>
    <recommendedName>
        <fullName evidence="8">Holo-[acyl-carrier-protein] synthase</fullName>
        <shortName evidence="8">Holo-ACP synthase</shortName>
        <ecNumber evidence="8">2.7.8.7</ecNumber>
    </recommendedName>
    <alternativeName>
        <fullName evidence="8">4'-phosphopantetheinyl transferase AcpS</fullName>
    </alternativeName>
</protein>
<evidence type="ECO:0000256" key="6">
    <source>
        <dbReference type="ARBA" id="ARBA00023098"/>
    </source>
</evidence>
<dbReference type="GO" id="GO:0000287">
    <property type="term" value="F:magnesium ion binding"/>
    <property type="evidence" value="ECO:0007669"/>
    <property type="project" value="InterPro"/>
</dbReference>
<accession>A0A1S8SKB1</accession>
<comment type="caution">
    <text evidence="10">The sequence shown here is derived from an EMBL/GenBank/DDBJ whole genome shotgun (WGS) entry which is preliminary data.</text>
</comment>
<dbReference type="HAMAP" id="MF_00101">
    <property type="entry name" value="AcpS"/>
    <property type="match status" value="1"/>
</dbReference>
<comment type="subcellular location">
    <subcellularLocation>
        <location evidence="8">Cytoplasm</location>
    </subcellularLocation>
</comment>
<evidence type="ECO:0000256" key="5">
    <source>
        <dbReference type="ARBA" id="ARBA00022842"/>
    </source>
</evidence>
<evidence type="ECO:0000313" key="10">
    <source>
        <dbReference type="EMBL" id="OOM65857.1"/>
    </source>
</evidence>
<dbReference type="NCBIfam" id="TIGR00516">
    <property type="entry name" value="acpS"/>
    <property type="match status" value="1"/>
</dbReference>
<keyword evidence="4 8" id="KW-0276">Fatty acid metabolism</keyword>